<dbReference type="Gene3D" id="1.20.120.530">
    <property type="entry name" value="GntR ligand-binding domain-like"/>
    <property type="match status" value="1"/>
</dbReference>
<dbReference type="STRING" id="489703.SAMN04488038_11017"/>
<reference evidence="6 7" key="1">
    <citation type="submission" date="2016-10" db="EMBL/GenBank/DDBJ databases">
        <authorList>
            <person name="de Groot N.N."/>
        </authorList>
    </citation>
    <scope>NUCLEOTIDE SEQUENCE [LARGE SCALE GENOMIC DNA]</scope>
    <source>
        <strain evidence="6 7">DSM 25927</strain>
    </source>
</reference>
<dbReference type="Proteomes" id="UP000199233">
    <property type="component" value="Unassembled WGS sequence"/>
</dbReference>
<dbReference type="InterPro" id="IPR036390">
    <property type="entry name" value="WH_DNA-bd_sf"/>
</dbReference>
<dbReference type="InterPro" id="IPR008920">
    <property type="entry name" value="TF_FadR/GntR_C"/>
</dbReference>
<proteinExistence type="predicted"/>
<dbReference type="SUPFAM" id="SSF46785">
    <property type="entry name" value="Winged helix' DNA-binding domain"/>
    <property type="match status" value="1"/>
</dbReference>
<evidence type="ECO:0000313" key="6">
    <source>
        <dbReference type="EMBL" id="SEQ73403.1"/>
    </source>
</evidence>
<protein>
    <submittedName>
        <fullName evidence="6">DNA-binding transcriptional regulator, GntR family</fullName>
    </submittedName>
</protein>
<dbReference type="PANTHER" id="PTHR43537:SF53">
    <property type="entry name" value="HTH-TYPE TRANSCRIPTIONAL REPRESSOR NANR"/>
    <property type="match status" value="1"/>
</dbReference>
<evidence type="ECO:0000256" key="2">
    <source>
        <dbReference type="ARBA" id="ARBA00023125"/>
    </source>
</evidence>
<dbReference type="RefSeq" id="WP_218140187.1">
    <property type="nucleotide sequence ID" value="NZ_FOFS01000010.1"/>
</dbReference>
<dbReference type="Gene3D" id="1.10.10.10">
    <property type="entry name" value="Winged helix-like DNA-binding domain superfamily/Winged helix DNA-binding domain"/>
    <property type="match status" value="1"/>
</dbReference>
<name>A0A1H9IFN4_9GAMM</name>
<keyword evidence="1" id="KW-0805">Transcription regulation</keyword>
<dbReference type="SUPFAM" id="SSF48008">
    <property type="entry name" value="GntR ligand-binding domain-like"/>
    <property type="match status" value="1"/>
</dbReference>
<evidence type="ECO:0000256" key="3">
    <source>
        <dbReference type="ARBA" id="ARBA00023163"/>
    </source>
</evidence>
<dbReference type="Pfam" id="PF00392">
    <property type="entry name" value="GntR"/>
    <property type="match status" value="1"/>
</dbReference>
<evidence type="ECO:0000259" key="5">
    <source>
        <dbReference type="PROSITE" id="PS50949"/>
    </source>
</evidence>
<evidence type="ECO:0000256" key="4">
    <source>
        <dbReference type="SAM" id="MobiDB-lite"/>
    </source>
</evidence>
<keyword evidence="3" id="KW-0804">Transcription</keyword>
<dbReference type="GO" id="GO:0003700">
    <property type="term" value="F:DNA-binding transcription factor activity"/>
    <property type="evidence" value="ECO:0007669"/>
    <property type="project" value="InterPro"/>
</dbReference>
<sequence length="245" mass="27612">MSKLSAMPLRRNSRKTAAKTPRGLRDTERAYERIWSAIMEHSLPPGTRLVEDKLCEIFGIGRTRIRQVLQRLAHEGVVTLMPNRGAMVAEPTVQEARDIFEARCILEAGIVTQCLKRATRADLRRLREHLMQEKQAWREADRRTMLKLSGEFHLVIAELAGNHTLTSLLRELVSRSSLIIAVYDRPGAAPCPPDEHQALCAALERGDPNAVTLMQEHLRHVLEGLNLVEHHDEGVDLKSVFADVA</sequence>
<dbReference type="PANTHER" id="PTHR43537">
    <property type="entry name" value="TRANSCRIPTIONAL REGULATOR, GNTR FAMILY"/>
    <property type="match status" value="1"/>
</dbReference>
<dbReference type="InterPro" id="IPR000524">
    <property type="entry name" value="Tscrpt_reg_HTH_GntR"/>
</dbReference>
<dbReference type="InterPro" id="IPR011711">
    <property type="entry name" value="GntR_C"/>
</dbReference>
<dbReference type="Pfam" id="PF07729">
    <property type="entry name" value="FCD"/>
    <property type="match status" value="1"/>
</dbReference>
<keyword evidence="2 6" id="KW-0238">DNA-binding</keyword>
<evidence type="ECO:0000256" key="1">
    <source>
        <dbReference type="ARBA" id="ARBA00023015"/>
    </source>
</evidence>
<gene>
    <name evidence="6" type="ORF">SAMN04488038_11017</name>
</gene>
<evidence type="ECO:0000313" key="7">
    <source>
        <dbReference type="Proteomes" id="UP000199233"/>
    </source>
</evidence>
<dbReference type="PROSITE" id="PS50949">
    <property type="entry name" value="HTH_GNTR"/>
    <property type="match status" value="1"/>
</dbReference>
<feature type="region of interest" description="Disordered" evidence="4">
    <location>
        <begin position="1"/>
        <end position="25"/>
    </location>
</feature>
<keyword evidence="7" id="KW-1185">Reference proteome</keyword>
<dbReference type="GO" id="GO:0003677">
    <property type="term" value="F:DNA binding"/>
    <property type="evidence" value="ECO:0007669"/>
    <property type="project" value="UniProtKB-KW"/>
</dbReference>
<feature type="domain" description="HTH gntR-type" evidence="5">
    <location>
        <begin position="24"/>
        <end position="91"/>
    </location>
</feature>
<dbReference type="SMART" id="SM00895">
    <property type="entry name" value="FCD"/>
    <property type="match status" value="1"/>
</dbReference>
<dbReference type="InterPro" id="IPR036388">
    <property type="entry name" value="WH-like_DNA-bd_sf"/>
</dbReference>
<dbReference type="SMART" id="SM00345">
    <property type="entry name" value="HTH_GNTR"/>
    <property type="match status" value="1"/>
</dbReference>
<dbReference type="AlphaFoldDB" id="A0A1H9IFN4"/>
<dbReference type="EMBL" id="FOFS01000010">
    <property type="protein sequence ID" value="SEQ73403.1"/>
    <property type="molecule type" value="Genomic_DNA"/>
</dbReference>
<accession>A0A1H9IFN4</accession>
<organism evidence="6 7">
    <name type="scientific">Solimonas aquatica</name>
    <dbReference type="NCBI Taxonomy" id="489703"/>
    <lineage>
        <taxon>Bacteria</taxon>
        <taxon>Pseudomonadati</taxon>
        <taxon>Pseudomonadota</taxon>
        <taxon>Gammaproteobacteria</taxon>
        <taxon>Nevskiales</taxon>
        <taxon>Nevskiaceae</taxon>
        <taxon>Solimonas</taxon>
    </lineage>
</organism>